<organism evidence="2 3">
    <name type="scientific">Aromia moschata</name>
    <dbReference type="NCBI Taxonomy" id="1265417"/>
    <lineage>
        <taxon>Eukaryota</taxon>
        <taxon>Metazoa</taxon>
        <taxon>Ecdysozoa</taxon>
        <taxon>Arthropoda</taxon>
        <taxon>Hexapoda</taxon>
        <taxon>Insecta</taxon>
        <taxon>Pterygota</taxon>
        <taxon>Neoptera</taxon>
        <taxon>Endopterygota</taxon>
        <taxon>Coleoptera</taxon>
        <taxon>Polyphaga</taxon>
        <taxon>Cucujiformia</taxon>
        <taxon>Chrysomeloidea</taxon>
        <taxon>Cerambycidae</taxon>
        <taxon>Cerambycinae</taxon>
        <taxon>Callichromatini</taxon>
        <taxon>Aromia</taxon>
    </lineage>
</organism>
<name>A0AAV8YCW6_9CUCU</name>
<dbReference type="PANTHER" id="PTHR47272">
    <property type="entry name" value="DDE_TNP_1_7 DOMAIN-CONTAINING PROTEIN"/>
    <property type="match status" value="1"/>
</dbReference>
<reference evidence="2" key="1">
    <citation type="journal article" date="2023" name="Insect Mol. Biol.">
        <title>Genome sequencing provides insights into the evolution of gene families encoding plant cell wall-degrading enzymes in longhorned beetles.</title>
        <authorList>
            <person name="Shin N.R."/>
            <person name="Okamura Y."/>
            <person name="Kirsch R."/>
            <person name="Pauchet Y."/>
        </authorList>
    </citation>
    <scope>NUCLEOTIDE SEQUENCE</scope>
    <source>
        <strain evidence="2">AMC_N1</strain>
    </source>
</reference>
<keyword evidence="3" id="KW-1185">Reference proteome</keyword>
<dbReference type="EMBL" id="JAPWTK010000118">
    <property type="protein sequence ID" value="KAJ8949465.1"/>
    <property type="molecule type" value="Genomic_DNA"/>
</dbReference>
<dbReference type="PANTHER" id="PTHR47272:SF2">
    <property type="entry name" value="PIGGYBAC TRANSPOSABLE ELEMENT-DERIVED PROTEIN 3-LIKE"/>
    <property type="match status" value="1"/>
</dbReference>
<comment type="caution">
    <text evidence="2">The sequence shown here is derived from an EMBL/GenBank/DDBJ whole genome shotgun (WGS) entry which is preliminary data.</text>
</comment>
<dbReference type="InterPro" id="IPR029526">
    <property type="entry name" value="PGBD"/>
</dbReference>
<gene>
    <name evidence="2" type="ORF">NQ318_007566</name>
</gene>
<evidence type="ECO:0000313" key="2">
    <source>
        <dbReference type="EMBL" id="KAJ8949465.1"/>
    </source>
</evidence>
<proteinExistence type="predicted"/>
<evidence type="ECO:0000259" key="1">
    <source>
        <dbReference type="Pfam" id="PF13843"/>
    </source>
</evidence>
<accession>A0AAV8YCW6</accession>
<protein>
    <recommendedName>
        <fullName evidence="1">PiggyBac transposable element-derived protein domain-containing protein</fullName>
    </recommendedName>
</protein>
<dbReference type="Pfam" id="PF13843">
    <property type="entry name" value="DDE_Tnp_1_7"/>
    <property type="match status" value="1"/>
</dbReference>
<sequence length="82" mass="10088">MSFLKFPRIRMYWDTDFKMTIFTESMSRNRFFQLRTTIHVVNNLDKPDNCFDKLYKVRPLYDSTFYRNSVTVNYSTETIDEF</sequence>
<dbReference type="Proteomes" id="UP001162162">
    <property type="component" value="Unassembled WGS sequence"/>
</dbReference>
<feature type="domain" description="PiggyBac transposable element-derived protein" evidence="1">
    <location>
        <begin position="1"/>
        <end position="63"/>
    </location>
</feature>
<dbReference type="AlphaFoldDB" id="A0AAV8YCW6"/>
<evidence type="ECO:0000313" key="3">
    <source>
        <dbReference type="Proteomes" id="UP001162162"/>
    </source>
</evidence>